<evidence type="ECO:0000313" key="2">
    <source>
        <dbReference type="EMBL" id="KAK6949024.1"/>
    </source>
</evidence>
<feature type="compositionally biased region" description="Acidic residues" evidence="1">
    <location>
        <begin position="237"/>
        <end position="247"/>
    </location>
</feature>
<comment type="caution">
    <text evidence="2">The sequence shown here is derived from an EMBL/GenBank/DDBJ whole genome shotgun (WGS) entry which is preliminary data.</text>
</comment>
<sequence>MASSLAQFGVQYMPSTGGCMVDLAAIPSHLFDSCSTVHIRIPEVQHHVDVQSNMICIKPSQPAPAPNAAIYREQYMYPNVVVPTDIPHASPKNHKQQPPSFDTPGNPKGSAPNHLPKPHDTKPMSPNAPGDSHKEPSPSPRTFVKTTHWSTLTATHTAFPSPHVTHVLQSTVAATTSCTTHLHGFSTSTVVQPSTLTTRIILSSVPSPPPLDLPTPSPQPSHPAVVPPPFPLPEPEPIPEEEPEVDEPAPPTPEYCGEMYFKMDVTHIETLDPHDLDTYLNLLGLGDLGLDLDLDLDHGVDGLVDSLLSGAVDDDSTRVVWRELERSYRVKCGVSVQELWSSEEGGFVRSMGSQTECLQECEKSAIGKAGDGEVAECLGAAWNERLERDNCRFWMGGRDEFLPVERLKAGETGEWDLVYL</sequence>
<gene>
    <name evidence="2" type="ORF">Daesc_009096</name>
</gene>
<keyword evidence="3" id="KW-1185">Reference proteome</keyword>
<evidence type="ECO:0000256" key="1">
    <source>
        <dbReference type="SAM" id="MobiDB-lite"/>
    </source>
</evidence>
<name>A0AAX6M995_9PEZI</name>
<evidence type="ECO:0000313" key="3">
    <source>
        <dbReference type="Proteomes" id="UP001369815"/>
    </source>
</evidence>
<dbReference type="EMBL" id="JBANMG010000009">
    <property type="protein sequence ID" value="KAK6949024.1"/>
    <property type="molecule type" value="Genomic_DNA"/>
</dbReference>
<dbReference type="Proteomes" id="UP001369815">
    <property type="component" value="Unassembled WGS sequence"/>
</dbReference>
<accession>A0AAX6M995</accession>
<feature type="compositionally biased region" description="Pro residues" evidence="1">
    <location>
        <begin position="206"/>
        <end position="236"/>
    </location>
</feature>
<reference evidence="2 3" key="1">
    <citation type="journal article" date="2024" name="Front Chem Biol">
        <title>Unveiling the potential of Daldinia eschscholtzii MFLUCC 19-0629 through bioactivity and bioinformatics studies for enhanced sustainable agriculture production.</title>
        <authorList>
            <person name="Brooks S."/>
            <person name="Weaver J.A."/>
            <person name="Klomchit A."/>
            <person name="Alharthi S.A."/>
            <person name="Onlamun T."/>
            <person name="Nurani R."/>
            <person name="Vong T.K."/>
            <person name="Alberti F."/>
            <person name="Greco C."/>
        </authorList>
    </citation>
    <scope>NUCLEOTIDE SEQUENCE [LARGE SCALE GENOMIC DNA]</scope>
    <source>
        <strain evidence="2">MFLUCC 19-0629</strain>
    </source>
</reference>
<feature type="region of interest" description="Disordered" evidence="1">
    <location>
        <begin position="86"/>
        <end position="143"/>
    </location>
</feature>
<organism evidence="2 3">
    <name type="scientific">Daldinia eschscholtzii</name>
    <dbReference type="NCBI Taxonomy" id="292717"/>
    <lineage>
        <taxon>Eukaryota</taxon>
        <taxon>Fungi</taxon>
        <taxon>Dikarya</taxon>
        <taxon>Ascomycota</taxon>
        <taxon>Pezizomycotina</taxon>
        <taxon>Sordariomycetes</taxon>
        <taxon>Xylariomycetidae</taxon>
        <taxon>Xylariales</taxon>
        <taxon>Hypoxylaceae</taxon>
        <taxon>Daldinia</taxon>
    </lineage>
</organism>
<proteinExistence type="predicted"/>
<protein>
    <submittedName>
        <fullName evidence="2">Uncharacterized protein</fullName>
    </submittedName>
</protein>
<feature type="region of interest" description="Disordered" evidence="1">
    <location>
        <begin position="202"/>
        <end position="252"/>
    </location>
</feature>
<dbReference type="AlphaFoldDB" id="A0AAX6M995"/>